<feature type="transmembrane region" description="Helical" evidence="11">
    <location>
        <begin position="144"/>
        <end position="168"/>
    </location>
</feature>
<keyword evidence="3 11" id="KW-0812">Transmembrane</keyword>
<evidence type="ECO:0000259" key="12">
    <source>
        <dbReference type="PROSITE" id="PS50835"/>
    </source>
</evidence>
<reference evidence="13" key="1">
    <citation type="submission" date="2025-08" db="UniProtKB">
        <authorList>
            <consortium name="Ensembl"/>
        </authorList>
    </citation>
    <scope>IDENTIFICATION</scope>
</reference>
<dbReference type="Pfam" id="PF07686">
    <property type="entry name" value="V-set"/>
    <property type="match status" value="1"/>
</dbReference>
<evidence type="ECO:0000256" key="2">
    <source>
        <dbReference type="ARBA" id="ARBA00007180"/>
    </source>
</evidence>
<dbReference type="Ensembl" id="ENSVKKT00000013315.1">
    <property type="protein sequence ID" value="ENSVKKP00000012999.1"/>
    <property type="gene ID" value="ENSVKKG00000009000.1"/>
</dbReference>
<dbReference type="InterPro" id="IPR013106">
    <property type="entry name" value="Ig_V-set"/>
</dbReference>
<keyword evidence="8" id="KW-0325">Glycoprotein</keyword>
<evidence type="ECO:0000256" key="8">
    <source>
        <dbReference type="ARBA" id="ARBA00023180"/>
    </source>
</evidence>
<evidence type="ECO:0000256" key="4">
    <source>
        <dbReference type="ARBA" id="ARBA00022729"/>
    </source>
</evidence>
<dbReference type="InterPro" id="IPR007110">
    <property type="entry name" value="Ig-like_dom"/>
</dbReference>
<evidence type="ECO:0000313" key="13">
    <source>
        <dbReference type="Ensembl" id="ENSVKKP00000012999.1"/>
    </source>
</evidence>
<dbReference type="FunFam" id="2.60.40.10:FF:000193">
    <property type="entry name" value="Myelin protein zero-like 1 like"/>
    <property type="match status" value="1"/>
</dbReference>
<dbReference type="PANTHER" id="PTHR13869:SF21">
    <property type="entry name" value="MYELIN PROTEIN ZERO-LIKE PROTEIN 2"/>
    <property type="match status" value="1"/>
</dbReference>
<proteinExistence type="inferred from homology"/>
<evidence type="ECO:0000256" key="1">
    <source>
        <dbReference type="ARBA" id="ARBA00004479"/>
    </source>
</evidence>
<dbReference type="SMART" id="SM00406">
    <property type="entry name" value="IGv"/>
    <property type="match status" value="1"/>
</dbReference>
<dbReference type="InterPro" id="IPR013783">
    <property type="entry name" value="Ig-like_fold"/>
</dbReference>
<evidence type="ECO:0000256" key="11">
    <source>
        <dbReference type="SAM" id="Phobius"/>
    </source>
</evidence>
<evidence type="ECO:0000256" key="6">
    <source>
        <dbReference type="ARBA" id="ARBA00023136"/>
    </source>
</evidence>
<dbReference type="SMART" id="SM00409">
    <property type="entry name" value="IG"/>
    <property type="match status" value="1"/>
</dbReference>
<dbReference type="PRINTS" id="PR00213">
    <property type="entry name" value="MYELINP0"/>
</dbReference>
<keyword evidence="5 11" id="KW-1133">Transmembrane helix</keyword>
<evidence type="ECO:0000256" key="5">
    <source>
        <dbReference type="ARBA" id="ARBA00022989"/>
    </source>
</evidence>
<reference evidence="13" key="2">
    <citation type="submission" date="2025-09" db="UniProtKB">
        <authorList>
            <consortium name="Ensembl"/>
        </authorList>
    </citation>
    <scope>IDENTIFICATION</scope>
</reference>
<feature type="region of interest" description="Disordered" evidence="10">
    <location>
        <begin position="183"/>
        <end position="209"/>
    </location>
</feature>
<keyword evidence="4" id="KW-0732">Signal</keyword>
<comment type="similarity">
    <text evidence="2">Belongs to the myelin P0 protein family.</text>
</comment>
<dbReference type="GO" id="GO:0005886">
    <property type="term" value="C:plasma membrane"/>
    <property type="evidence" value="ECO:0007669"/>
    <property type="project" value="TreeGrafter"/>
</dbReference>
<dbReference type="Proteomes" id="UP000694545">
    <property type="component" value="Unplaced"/>
</dbReference>
<keyword evidence="7" id="KW-1015">Disulfide bond</keyword>
<evidence type="ECO:0000256" key="3">
    <source>
        <dbReference type="ARBA" id="ARBA00022692"/>
    </source>
</evidence>
<evidence type="ECO:0000313" key="14">
    <source>
        <dbReference type="Proteomes" id="UP000694545"/>
    </source>
</evidence>
<dbReference type="PROSITE" id="PS50835">
    <property type="entry name" value="IG_LIKE"/>
    <property type="match status" value="1"/>
</dbReference>
<evidence type="ECO:0000256" key="7">
    <source>
        <dbReference type="ARBA" id="ARBA00023157"/>
    </source>
</evidence>
<name>A0A8D2JLV4_VARKO</name>
<evidence type="ECO:0000256" key="10">
    <source>
        <dbReference type="SAM" id="MobiDB-lite"/>
    </source>
</evidence>
<keyword evidence="9" id="KW-0393">Immunoglobulin domain</keyword>
<dbReference type="AlphaFoldDB" id="A0A8D2JLV4"/>
<dbReference type="InterPro" id="IPR036179">
    <property type="entry name" value="Ig-like_dom_sf"/>
</dbReference>
<accession>A0A8D2JLV4</accession>
<organism evidence="13 14">
    <name type="scientific">Varanus komodoensis</name>
    <name type="common">Komodo dragon</name>
    <dbReference type="NCBI Taxonomy" id="61221"/>
    <lineage>
        <taxon>Eukaryota</taxon>
        <taxon>Metazoa</taxon>
        <taxon>Chordata</taxon>
        <taxon>Craniata</taxon>
        <taxon>Vertebrata</taxon>
        <taxon>Euteleostomi</taxon>
        <taxon>Lepidosauria</taxon>
        <taxon>Squamata</taxon>
        <taxon>Bifurcata</taxon>
        <taxon>Unidentata</taxon>
        <taxon>Episquamata</taxon>
        <taxon>Toxicofera</taxon>
        <taxon>Anguimorpha</taxon>
        <taxon>Paleoanguimorpha</taxon>
        <taxon>Varanoidea</taxon>
        <taxon>Varanidae</taxon>
        <taxon>Varanus</taxon>
    </lineage>
</organism>
<comment type="subcellular location">
    <subcellularLocation>
        <location evidence="1">Membrane</location>
        <topology evidence="1">Single-pass type I membrane protein</topology>
    </subcellularLocation>
</comment>
<dbReference type="GO" id="GO:0098609">
    <property type="term" value="P:cell-cell adhesion"/>
    <property type="evidence" value="ECO:0007669"/>
    <property type="project" value="TreeGrafter"/>
</dbReference>
<dbReference type="Gene3D" id="2.60.40.10">
    <property type="entry name" value="Immunoglobulins"/>
    <property type="match status" value="1"/>
</dbReference>
<evidence type="ECO:0000256" key="9">
    <source>
        <dbReference type="ARBA" id="ARBA00023319"/>
    </source>
</evidence>
<dbReference type="PANTHER" id="PTHR13869">
    <property type="entry name" value="MYELIN P0 RELATED"/>
    <property type="match status" value="1"/>
</dbReference>
<dbReference type="InterPro" id="IPR000920">
    <property type="entry name" value="Myelin_P0-rel"/>
</dbReference>
<feature type="domain" description="Ig-like" evidence="12">
    <location>
        <begin position="11"/>
        <end position="134"/>
    </location>
</feature>
<protein>
    <submittedName>
        <fullName evidence="13">Myelin protein zero like 2</fullName>
    </submittedName>
</protein>
<dbReference type="SUPFAM" id="SSF48726">
    <property type="entry name" value="Immunoglobulin"/>
    <property type="match status" value="1"/>
</dbReference>
<dbReference type="InterPro" id="IPR003599">
    <property type="entry name" value="Ig_sub"/>
</dbReference>
<sequence length="209" mass="23497">VASYSCSVCLPLVFRSVGALDIYTPGSLEAVNGTDARLKCTFRSHSPVGQRLTVTWNFQAQPKGPTEFVFYYNDQPYPPSSGRFSGRVTWDGDIHRNDASVMLWNVNPNDNGTFQCHIRNPPDVDGAAGEIRLSVVTRASFSEIHILALSVGAACLLMIVIVVVVVTCRHWRRMRQDKAREAVEMEMPEKEKLRDNQQEKGTPWRREDA</sequence>
<keyword evidence="14" id="KW-1185">Reference proteome</keyword>
<keyword evidence="6 11" id="KW-0472">Membrane</keyword>